<reference evidence="2 3" key="1">
    <citation type="submission" date="2024-03" db="EMBL/GenBank/DDBJ databases">
        <title>Novel species of the genus Variovorax.</title>
        <authorList>
            <person name="Liu Q."/>
            <person name="Xin Y.-H."/>
        </authorList>
    </citation>
    <scope>NUCLEOTIDE SEQUENCE [LARGE SCALE GENOMIC DNA]</scope>
    <source>
        <strain evidence="2 3">KACC 18901</strain>
    </source>
</reference>
<dbReference type="Gene3D" id="3.30.720.120">
    <property type="match status" value="1"/>
</dbReference>
<dbReference type="InterPro" id="IPR029068">
    <property type="entry name" value="Glyas_Bleomycin-R_OHBP_Dase"/>
</dbReference>
<name>A0ABU8XI50_9BURK</name>
<organism evidence="2 3">
    <name type="scientific">Variovorax robiniae</name>
    <dbReference type="NCBI Taxonomy" id="1836199"/>
    <lineage>
        <taxon>Bacteria</taxon>
        <taxon>Pseudomonadati</taxon>
        <taxon>Pseudomonadota</taxon>
        <taxon>Betaproteobacteria</taxon>
        <taxon>Burkholderiales</taxon>
        <taxon>Comamonadaceae</taxon>
        <taxon>Variovorax</taxon>
    </lineage>
</organism>
<proteinExistence type="predicted"/>
<protein>
    <submittedName>
        <fullName evidence="2">VOC family protein</fullName>
    </submittedName>
</protein>
<accession>A0ABU8XI50</accession>
<feature type="domain" description="VOC" evidence="1">
    <location>
        <begin position="3"/>
        <end position="127"/>
    </location>
</feature>
<dbReference type="InterPro" id="IPR004360">
    <property type="entry name" value="Glyas_Fos-R_dOase_dom"/>
</dbReference>
<dbReference type="RefSeq" id="WP_340339596.1">
    <property type="nucleotide sequence ID" value="NZ_JBBKZS010000031.1"/>
</dbReference>
<sequence length="150" mass="16612">MATREMFPYLCVHDANAAVAFYSRVFGMTEKFRLTEPGGRVGHVELDFGGATLMICEEFPEYGIRGPKSIGATPVTIHLHVDDADDIVAKALEAGATVHMPLADQFYGERSGSFFDPFGHRWNVGHHIEDVSTDEMQERYDADPGCSERA</sequence>
<dbReference type="PANTHER" id="PTHR34109:SF1">
    <property type="entry name" value="VOC DOMAIN-CONTAINING PROTEIN"/>
    <property type="match status" value="1"/>
</dbReference>
<evidence type="ECO:0000259" key="1">
    <source>
        <dbReference type="PROSITE" id="PS51819"/>
    </source>
</evidence>
<dbReference type="Gene3D" id="3.30.720.110">
    <property type="match status" value="1"/>
</dbReference>
<dbReference type="SUPFAM" id="SSF54593">
    <property type="entry name" value="Glyoxalase/Bleomycin resistance protein/Dihydroxybiphenyl dioxygenase"/>
    <property type="match status" value="1"/>
</dbReference>
<dbReference type="CDD" id="cd07246">
    <property type="entry name" value="VOC_like"/>
    <property type="match status" value="1"/>
</dbReference>
<comment type="caution">
    <text evidence="2">The sequence shown here is derived from an EMBL/GenBank/DDBJ whole genome shotgun (WGS) entry which is preliminary data.</text>
</comment>
<dbReference type="InterPro" id="IPR037523">
    <property type="entry name" value="VOC_core"/>
</dbReference>
<dbReference type="PANTHER" id="PTHR34109">
    <property type="entry name" value="BNAUNNG04460D PROTEIN-RELATED"/>
    <property type="match status" value="1"/>
</dbReference>
<dbReference type="PROSITE" id="PS51819">
    <property type="entry name" value="VOC"/>
    <property type="match status" value="1"/>
</dbReference>
<evidence type="ECO:0000313" key="3">
    <source>
        <dbReference type="Proteomes" id="UP001367030"/>
    </source>
</evidence>
<gene>
    <name evidence="2" type="ORF">WKW79_33715</name>
</gene>
<dbReference type="EMBL" id="JBBKZS010000031">
    <property type="protein sequence ID" value="MEJ8859560.1"/>
    <property type="molecule type" value="Genomic_DNA"/>
</dbReference>
<evidence type="ECO:0000313" key="2">
    <source>
        <dbReference type="EMBL" id="MEJ8859560.1"/>
    </source>
</evidence>
<dbReference type="Pfam" id="PF00903">
    <property type="entry name" value="Glyoxalase"/>
    <property type="match status" value="1"/>
</dbReference>
<keyword evidence="3" id="KW-1185">Reference proteome</keyword>
<dbReference type="Proteomes" id="UP001367030">
    <property type="component" value="Unassembled WGS sequence"/>
</dbReference>